<protein>
    <recommendedName>
        <fullName evidence="3">DUF2867 domain-containing protein</fullName>
    </recommendedName>
</protein>
<reference evidence="2" key="1">
    <citation type="submission" date="2014-09" db="EMBL/GenBank/DDBJ databases">
        <title>Whole genome shotgun sequence of Streptomyces sp. NBRC 110027.</title>
        <authorList>
            <person name="Komaki H."/>
            <person name="Ichikawa N."/>
            <person name="Katano-Makiyama Y."/>
            <person name="Hosoyama A."/>
            <person name="Hashimoto M."/>
            <person name="Uohara A."/>
            <person name="Kitahashi Y."/>
            <person name="Ohji S."/>
            <person name="Kimura A."/>
            <person name="Yamazoe A."/>
            <person name="Igarashi Y."/>
            <person name="Fujita N."/>
        </authorList>
    </citation>
    <scope>NUCLEOTIDE SEQUENCE [LARGE SCALE GENOMIC DNA]</scope>
    <source>
        <strain evidence="2">NBRC 110027</strain>
    </source>
</reference>
<name>A0A0P4R4T4_9ACTN</name>
<dbReference type="Pfam" id="PF11066">
    <property type="entry name" value="DUF2867"/>
    <property type="match status" value="1"/>
</dbReference>
<evidence type="ECO:0000313" key="2">
    <source>
        <dbReference type="Proteomes" id="UP000048965"/>
    </source>
</evidence>
<gene>
    <name evidence="1" type="ORF">TPA0598_03_04520</name>
</gene>
<dbReference type="OrthoDB" id="4551029at2"/>
<reference evidence="1 2" key="2">
    <citation type="journal article" date="2015" name="Stand. Genomic Sci.">
        <title>Draft genome sequence of marine-derived Streptomyces sp. TP-A0598, a producer of anti-MRSA antibiotic lydicamycins.</title>
        <authorList>
            <person name="Komaki H."/>
            <person name="Ichikawa N."/>
            <person name="Hosoyama A."/>
            <person name="Fujita N."/>
            <person name="Igarashi Y."/>
        </authorList>
    </citation>
    <scope>NUCLEOTIDE SEQUENCE [LARGE SCALE GENOMIC DNA]</scope>
    <source>
        <strain evidence="1 2">NBRC 110027</strain>
    </source>
</reference>
<dbReference type="AlphaFoldDB" id="A0A0P4R4T4"/>
<dbReference type="InterPro" id="IPR021295">
    <property type="entry name" value="DUF2867"/>
</dbReference>
<organism evidence="1 2">
    <name type="scientific">Streptomyces lydicamycinicus</name>
    <dbReference type="NCBI Taxonomy" id="1546107"/>
    <lineage>
        <taxon>Bacteria</taxon>
        <taxon>Bacillati</taxon>
        <taxon>Actinomycetota</taxon>
        <taxon>Actinomycetes</taxon>
        <taxon>Kitasatosporales</taxon>
        <taxon>Streptomycetaceae</taxon>
        <taxon>Streptomyces</taxon>
    </lineage>
</organism>
<dbReference type="EMBL" id="BBNO01000003">
    <property type="protein sequence ID" value="GAO07991.1"/>
    <property type="molecule type" value="Genomic_DNA"/>
</dbReference>
<dbReference type="RefSeq" id="WP_042152973.1">
    <property type="nucleotide sequence ID" value="NZ_BBNO01000003.1"/>
</dbReference>
<proteinExistence type="predicted"/>
<evidence type="ECO:0008006" key="3">
    <source>
        <dbReference type="Google" id="ProtNLM"/>
    </source>
</evidence>
<evidence type="ECO:0000313" key="1">
    <source>
        <dbReference type="EMBL" id="GAO07991.1"/>
    </source>
</evidence>
<sequence length="202" mass="22265">MRIPNSAHLSHPWRIHALTSDFRLEDVWALPTPGGPDELTRLVRQMTSGSGRFSGATRALFALRWKLGSLLGWDRPGSGLGARVPTLRDGLPADLRAAAPGPGFRALPLTPVYLTDNEWAAEVANRTVHAVMHIGWVPDGSGGYRGQMAVLVKPNGLFGRAYMAAIRPLRHLIVDPALMRMIGRAWQNQDQTHHHTPPRRES</sequence>
<dbReference type="Proteomes" id="UP000048965">
    <property type="component" value="Unassembled WGS sequence"/>
</dbReference>
<comment type="caution">
    <text evidence="1">The sequence shown here is derived from an EMBL/GenBank/DDBJ whole genome shotgun (WGS) entry which is preliminary data.</text>
</comment>
<keyword evidence="2" id="KW-1185">Reference proteome</keyword>
<accession>A0A0P4R4T4</accession>